<accession>A0A2N9FRV3</accession>
<dbReference type="Pfam" id="PF13966">
    <property type="entry name" value="zf-RVT"/>
    <property type="match status" value="1"/>
</dbReference>
<dbReference type="PANTHER" id="PTHR36617:SF15">
    <property type="entry name" value="REVERSE TRANSCRIPTASE ZINC-BINDING DOMAIN-CONTAINING PROTEIN"/>
    <property type="match status" value="1"/>
</dbReference>
<evidence type="ECO:0000259" key="2">
    <source>
        <dbReference type="Pfam" id="PF13966"/>
    </source>
</evidence>
<organism evidence="3">
    <name type="scientific">Fagus sylvatica</name>
    <name type="common">Beechnut</name>
    <dbReference type="NCBI Taxonomy" id="28930"/>
    <lineage>
        <taxon>Eukaryota</taxon>
        <taxon>Viridiplantae</taxon>
        <taxon>Streptophyta</taxon>
        <taxon>Embryophyta</taxon>
        <taxon>Tracheophyta</taxon>
        <taxon>Spermatophyta</taxon>
        <taxon>Magnoliopsida</taxon>
        <taxon>eudicotyledons</taxon>
        <taxon>Gunneridae</taxon>
        <taxon>Pentapetalae</taxon>
        <taxon>rosids</taxon>
        <taxon>fabids</taxon>
        <taxon>Fagales</taxon>
        <taxon>Fagaceae</taxon>
        <taxon>Fagus</taxon>
    </lineage>
</organism>
<dbReference type="SUPFAM" id="SSF56219">
    <property type="entry name" value="DNase I-like"/>
    <property type="match status" value="1"/>
</dbReference>
<name>A0A2N9FRV3_FAGSY</name>
<dbReference type="EMBL" id="OIVN01001113">
    <property type="protein sequence ID" value="SPC89982.1"/>
    <property type="molecule type" value="Genomic_DNA"/>
</dbReference>
<gene>
    <name evidence="3" type="ORF">FSB_LOCUS17864</name>
</gene>
<sequence length="788" mass="88696">MLELRDGRRVSIPLFLLHSLASLDVEEPQAVDEPDPYAEAGVGTDGEDSLHGGDTEVWGEAEGDDDDVSVIWEDTLFIGEEGSLLCWRNENSPLEIAPLAMAGPGPDAVTAKSDGEVCPHTLPQDTGMASAPSEWVSETMTAFGIVMGASFEGHEEQIMSILQDIKNRRNQQGAGKVKGAKTGGKGSRELRNLISNINYDGGSARKRETKLELVTKGLVRNIWGIHHVNWLYLGSMGASGGILLMWDSRVVEKIDDAVGNFSVSCKFRFVVNQSEWVFSSVYGPQTDRERLLMWYELAGISSWWDVPCGPSVGRGQFTWSNSREEEAMSRIDRFLYTAAWEDQFPSITQRSGGAHYQFHGSPSHVLANKLKALKADLKKWNVESFGNVTVKQNQLWHELAELDRVAEVRSLSGDERRHKTLVVAGTTLPTSTLIYYSGEVGWRPKLDGIEFSMIPHDEALWLERPFDEEEVGGVLKAFNGDKALGPDGFPMAFFQHYWDIIRPDIMGVSSSQNAFVQGRQILDSVLIANEVLDSRLKQGTPDVLWAKFNSKLIWNTIIEKMERRLGGWKRLYLSKGEKIQRDFLWNGLGDQPKFHLVNWSKVVAVKHGDLWGGWCTKLPQGAYGVGLWKGIRRGWDHFSSFVSFSVGNGERVKFWSDLWCGDVSLKEAFPALYSIASNKEAAVADYMQFSHGNLSWEVEFVRNLQDWELDSLVSFLARLYSVSLNNSGLDQMCWQRDSKSEFSMRSYYRCLHDPIAVQFPWKGVWKSKAPPRVAFFLWTAVWGKDPHQ</sequence>
<feature type="compositionally biased region" description="Acidic residues" evidence="1">
    <location>
        <begin position="27"/>
        <end position="36"/>
    </location>
</feature>
<dbReference type="InterPro" id="IPR036691">
    <property type="entry name" value="Endo/exonu/phosph_ase_sf"/>
</dbReference>
<feature type="region of interest" description="Disordered" evidence="1">
    <location>
        <begin position="27"/>
        <end position="61"/>
    </location>
</feature>
<protein>
    <recommendedName>
        <fullName evidence="2">Reverse transcriptase zinc-binding domain-containing protein</fullName>
    </recommendedName>
</protein>
<reference evidence="3" key="1">
    <citation type="submission" date="2018-02" db="EMBL/GenBank/DDBJ databases">
        <authorList>
            <person name="Cohen D.B."/>
            <person name="Kent A.D."/>
        </authorList>
    </citation>
    <scope>NUCLEOTIDE SEQUENCE</scope>
</reference>
<dbReference type="AlphaFoldDB" id="A0A2N9FRV3"/>
<dbReference type="PANTHER" id="PTHR36617">
    <property type="entry name" value="PROTEIN, PUTATIVE-RELATED"/>
    <property type="match status" value="1"/>
</dbReference>
<dbReference type="InterPro" id="IPR026960">
    <property type="entry name" value="RVT-Znf"/>
</dbReference>
<evidence type="ECO:0000313" key="3">
    <source>
        <dbReference type="EMBL" id="SPC89982.1"/>
    </source>
</evidence>
<feature type="domain" description="Reverse transcriptase zinc-binding" evidence="2">
    <location>
        <begin position="742"/>
        <end position="784"/>
    </location>
</feature>
<proteinExistence type="predicted"/>
<evidence type="ECO:0000256" key="1">
    <source>
        <dbReference type="SAM" id="MobiDB-lite"/>
    </source>
</evidence>